<organism evidence="1 2">
    <name type="scientific">Enterococcus florum</name>
    <dbReference type="NCBI Taxonomy" id="2480627"/>
    <lineage>
        <taxon>Bacteria</taxon>
        <taxon>Bacillati</taxon>
        <taxon>Bacillota</taxon>
        <taxon>Bacilli</taxon>
        <taxon>Lactobacillales</taxon>
        <taxon>Enterococcaceae</taxon>
        <taxon>Enterococcus</taxon>
    </lineage>
</organism>
<name>A0A4P5PGF6_9ENTE</name>
<proteinExistence type="predicted"/>
<accession>A0A4P5PGF6</accession>
<evidence type="ECO:0000313" key="1">
    <source>
        <dbReference type="EMBL" id="GCF94732.1"/>
    </source>
</evidence>
<dbReference type="AlphaFoldDB" id="A0A4P5PGF6"/>
<reference evidence="2" key="1">
    <citation type="submission" date="2019-02" db="EMBL/GenBank/DDBJ databases">
        <title>Draft genome sequence of Enterococcus sp. Gos25-1.</title>
        <authorList>
            <person name="Tanaka N."/>
            <person name="Shiwa Y."/>
            <person name="Fujita N."/>
        </authorList>
    </citation>
    <scope>NUCLEOTIDE SEQUENCE [LARGE SCALE GENOMIC DNA]</scope>
    <source>
        <strain evidence="2">Gos25-1</strain>
    </source>
</reference>
<comment type="caution">
    <text evidence="1">The sequence shown here is derived from an EMBL/GenBank/DDBJ whole genome shotgun (WGS) entry which is preliminary data.</text>
</comment>
<keyword evidence="2" id="KW-1185">Reference proteome</keyword>
<dbReference type="Proteomes" id="UP000290567">
    <property type="component" value="Unassembled WGS sequence"/>
</dbReference>
<gene>
    <name evidence="1" type="ORF">NRIC_26230</name>
</gene>
<dbReference type="EMBL" id="BJCC01000022">
    <property type="protein sequence ID" value="GCF94732.1"/>
    <property type="molecule type" value="Genomic_DNA"/>
</dbReference>
<evidence type="ECO:0000313" key="2">
    <source>
        <dbReference type="Proteomes" id="UP000290567"/>
    </source>
</evidence>
<protein>
    <submittedName>
        <fullName evidence="1">Uncharacterized protein</fullName>
    </submittedName>
</protein>
<sequence length="42" mass="4964">MSVILAENPFNNFCYLINVNNQSITQKCDYRMKKRVKLLILS</sequence>